<dbReference type="InterPro" id="IPR059112">
    <property type="entry name" value="CysZ/EI24"/>
</dbReference>
<dbReference type="KEGG" id="neu:NE0081"/>
<dbReference type="RefSeq" id="WP_011110733.1">
    <property type="nucleotide sequence ID" value="NC_004757.1"/>
</dbReference>
<dbReference type="AlphaFoldDB" id="Q82Y09"/>
<keyword evidence="2 5" id="KW-0812">Transmembrane</keyword>
<feature type="transmembrane region" description="Helical" evidence="5">
    <location>
        <begin position="21"/>
        <end position="43"/>
    </location>
</feature>
<evidence type="ECO:0000256" key="5">
    <source>
        <dbReference type="SAM" id="Phobius"/>
    </source>
</evidence>
<protein>
    <submittedName>
        <fullName evidence="6">Possible transmembrane protein</fullName>
    </submittedName>
</protein>
<name>Q82Y09_NITEU</name>
<dbReference type="Proteomes" id="UP000001416">
    <property type="component" value="Chromosome"/>
</dbReference>
<keyword evidence="3 5" id="KW-1133">Transmembrane helix</keyword>
<proteinExistence type="predicted"/>
<keyword evidence="7" id="KW-1185">Reference proteome</keyword>
<dbReference type="GeneID" id="87103295"/>
<feature type="transmembrane region" description="Helical" evidence="5">
    <location>
        <begin position="196"/>
        <end position="215"/>
    </location>
</feature>
<evidence type="ECO:0000313" key="7">
    <source>
        <dbReference type="Proteomes" id="UP000001416"/>
    </source>
</evidence>
<reference evidence="6 7" key="1">
    <citation type="journal article" date="2003" name="J. Bacteriol.">
        <title>Complete genome sequence of the ammonia-oxidizing bacterium and obligate chemolithoautotroph Nitrosomonas europaea.</title>
        <authorList>
            <person name="Chain P."/>
            <person name="Lamerdin J."/>
            <person name="Larimer F."/>
            <person name="Regala W."/>
            <person name="Land M."/>
            <person name="Hauser L."/>
            <person name="Hooper A."/>
            <person name="Klotz M."/>
            <person name="Norton J."/>
            <person name="Sayavedra-Soto L."/>
            <person name="Arciero D."/>
            <person name="Hommes N."/>
            <person name="Whittaker M."/>
            <person name="Arp D."/>
        </authorList>
    </citation>
    <scope>NUCLEOTIDE SEQUENCE [LARGE SCALE GENOMIC DNA]</scope>
    <source>
        <strain evidence="7">ATCC 19718 / CIP 103999 / KCTC 2705 / NBRC 14298</strain>
    </source>
</reference>
<dbReference type="HOGENOM" id="CLU_069319_1_0_4"/>
<feature type="transmembrane region" description="Helical" evidence="5">
    <location>
        <begin position="130"/>
        <end position="150"/>
    </location>
</feature>
<organism evidence="6 7">
    <name type="scientific">Nitrosomonas europaea (strain ATCC 19718 / CIP 103999 / KCTC 2705 / NBRC 14298)</name>
    <dbReference type="NCBI Taxonomy" id="228410"/>
    <lineage>
        <taxon>Bacteria</taxon>
        <taxon>Pseudomonadati</taxon>
        <taxon>Pseudomonadota</taxon>
        <taxon>Betaproteobacteria</taxon>
        <taxon>Nitrosomonadales</taxon>
        <taxon>Nitrosomonadaceae</taxon>
        <taxon>Nitrosomonas</taxon>
    </lineage>
</organism>
<accession>Q82Y09</accession>
<evidence type="ECO:0000256" key="3">
    <source>
        <dbReference type="ARBA" id="ARBA00022989"/>
    </source>
</evidence>
<sequence length="240" mass="26921">MSGLFSALSRASANLLNPRMLWLWSWPMLVSAIFWWLIGMFFWTPLSGWVLTVIPADTLQNWLESSRLQVIADSVESIINVIIFVTLAITTSLVITALVTMPALVNFVAKRYYPDLARMQGGTITGSLRNVISAITIFFILWIITIPLWFTGIGLLAPLLAAAYLNQRLFFYDALSEHANSSELDKLSSIDRSMRWSLGFLTGLLQFIPFLNFFAPTLTALAFTHFELGRLAKLRHTAAA</sequence>
<evidence type="ECO:0000256" key="4">
    <source>
        <dbReference type="ARBA" id="ARBA00023136"/>
    </source>
</evidence>
<dbReference type="EMBL" id="AL954747">
    <property type="protein sequence ID" value="CAD83992.1"/>
    <property type="molecule type" value="Genomic_DNA"/>
</dbReference>
<gene>
    <name evidence="6" type="ordered locus">NE0081</name>
</gene>
<dbReference type="eggNOG" id="COG2981">
    <property type="taxonomic scope" value="Bacteria"/>
</dbReference>
<dbReference type="Pfam" id="PF07264">
    <property type="entry name" value="EI24"/>
    <property type="match status" value="1"/>
</dbReference>
<dbReference type="OrthoDB" id="8565703at2"/>
<keyword evidence="4 5" id="KW-0472">Membrane</keyword>
<evidence type="ECO:0000313" key="6">
    <source>
        <dbReference type="EMBL" id="CAD83992.1"/>
    </source>
</evidence>
<dbReference type="STRING" id="228410.NE0081"/>
<evidence type="ECO:0000256" key="2">
    <source>
        <dbReference type="ARBA" id="ARBA00022692"/>
    </source>
</evidence>
<comment type="subcellular location">
    <subcellularLocation>
        <location evidence="1">Membrane</location>
        <topology evidence="1">Multi-pass membrane protein</topology>
    </subcellularLocation>
</comment>
<evidence type="ECO:0000256" key="1">
    <source>
        <dbReference type="ARBA" id="ARBA00004141"/>
    </source>
</evidence>
<feature type="transmembrane region" description="Helical" evidence="5">
    <location>
        <begin position="78"/>
        <end position="109"/>
    </location>
</feature>